<evidence type="ECO:0000313" key="2">
    <source>
        <dbReference type="EMBL" id="GFD63978.1"/>
    </source>
</evidence>
<comment type="caution">
    <text evidence="2">The sequence shown here is derived from an EMBL/GenBank/DDBJ whole genome shotgun (WGS) entry which is preliminary data.</text>
</comment>
<name>A0A699Y347_TANCI</name>
<dbReference type="EMBL" id="BKCJ012012385">
    <property type="protein sequence ID" value="GFD63978.1"/>
    <property type="molecule type" value="Genomic_DNA"/>
</dbReference>
<gene>
    <name evidence="2" type="ORF">Tci_935947</name>
</gene>
<evidence type="ECO:0000256" key="1">
    <source>
        <dbReference type="SAM" id="MobiDB-lite"/>
    </source>
</evidence>
<sequence length="50" mass="5697">AAKQSRDDAPIKRSINEREAANARISNESEQEQIDAQVAKELEEQQEKED</sequence>
<proteinExistence type="predicted"/>
<protein>
    <submittedName>
        <fullName evidence="2">Uncharacterized protein</fullName>
    </submittedName>
</protein>
<reference evidence="2" key="1">
    <citation type="journal article" date="2019" name="Sci. Rep.">
        <title>Draft genome of Tanacetum cinerariifolium, the natural source of mosquito coil.</title>
        <authorList>
            <person name="Yamashiro T."/>
            <person name="Shiraishi A."/>
            <person name="Satake H."/>
            <person name="Nakayama K."/>
        </authorList>
    </citation>
    <scope>NUCLEOTIDE SEQUENCE</scope>
</reference>
<feature type="non-terminal residue" evidence="2">
    <location>
        <position position="1"/>
    </location>
</feature>
<organism evidence="2">
    <name type="scientific">Tanacetum cinerariifolium</name>
    <name type="common">Dalmatian daisy</name>
    <name type="synonym">Chrysanthemum cinerariifolium</name>
    <dbReference type="NCBI Taxonomy" id="118510"/>
    <lineage>
        <taxon>Eukaryota</taxon>
        <taxon>Viridiplantae</taxon>
        <taxon>Streptophyta</taxon>
        <taxon>Embryophyta</taxon>
        <taxon>Tracheophyta</taxon>
        <taxon>Spermatophyta</taxon>
        <taxon>Magnoliopsida</taxon>
        <taxon>eudicotyledons</taxon>
        <taxon>Gunneridae</taxon>
        <taxon>Pentapetalae</taxon>
        <taxon>asterids</taxon>
        <taxon>campanulids</taxon>
        <taxon>Asterales</taxon>
        <taxon>Asteraceae</taxon>
        <taxon>Asteroideae</taxon>
        <taxon>Anthemideae</taxon>
        <taxon>Anthemidinae</taxon>
        <taxon>Tanacetum</taxon>
    </lineage>
</organism>
<dbReference type="AlphaFoldDB" id="A0A699Y347"/>
<accession>A0A699Y347</accession>
<feature type="region of interest" description="Disordered" evidence="1">
    <location>
        <begin position="1"/>
        <end position="33"/>
    </location>
</feature>
<feature type="non-terminal residue" evidence="2">
    <location>
        <position position="50"/>
    </location>
</feature>
<feature type="compositionally biased region" description="Basic and acidic residues" evidence="1">
    <location>
        <begin position="1"/>
        <end position="21"/>
    </location>
</feature>